<keyword evidence="3" id="KW-1185">Reference proteome</keyword>
<dbReference type="Proteomes" id="UP000006906">
    <property type="component" value="Chromosome 14"/>
</dbReference>
<dbReference type="KEGG" id="cre:CHLRE_14g621676v5"/>
<evidence type="ECO:0000313" key="3">
    <source>
        <dbReference type="Proteomes" id="UP000006906"/>
    </source>
</evidence>
<proteinExistence type="predicted"/>
<dbReference type="Gramene" id="PNW73174">
    <property type="protein sequence ID" value="PNW73174"/>
    <property type="gene ID" value="CHLRE_14g621676v5"/>
</dbReference>
<protein>
    <submittedName>
        <fullName evidence="2">Uncharacterized protein</fullName>
    </submittedName>
</protein>
<feature type="region of interest" description="Disordered" evidence="1">
    <location>
        <begin position="1"/>
        <end position="28"/>
    </location>
</feature>
<dbReference type="EMBL" id="CM008975">
    <property type="protein sequence ID" value="PNW73174.1"/>
    <property type="molecule type" value="Genomic_DNA"/>
</dbReference>
<dbReference type="GeneID" id="66056245"/>
<dbReference type="AlphaFoldDB" id="A0A2K3CY10"/>
<name>A0A2K3CY10_CHLRE</name>
<organism evidence="2 3">
    <name type="scientific">Chlamydomonas reinhardtii</name>
    <name type="common">Chlamydomonas smithii</name>
    <dbReference type="NCBI Taxonomy" id="3055"/>
    <lineage>
        <taxon>Eukaryota</taxon>
        <taxon>Viridiplantae</taxon>
        <taxon>Chlorophyta</taxon>
        <taxon>core chlorophytes</taxon>
        <taxon>Chlorophyceae</taxon>
        <taxon>CS clade</taxon>
        <taxon>Chlamydomonadales</taxon>
        <taxon>Chlamydomonadaceae</taxon>
        <taxon>Chlamydomonas</taxon>
    </lineage>
</organism>
<evidence type="ECO:0000313" key="2">
    <source>
        <dbReference type="EMBL" id="PNW73174.1"/>
    </source>
</evidence>
<evidence type="ECO:0000256" key="1">
    <source>
        <dbReference type="SAM" id="MobiDB-lite"/>
    </source>
</evidence>
<dbReference type="RefSeq" id="XP_042916869.1">
    <property type="nucleotide sequence ID" value="XM_043070196.1"/>
</dbReference>
<dbReference type="InParanoid" id="A0A2K3CY10"/>
<gene>
    <name evidence="2" type="ORF">CHLRE_14g621676v5</name>
</gene>
<sequence length="81" mass="8161">MFADLQTSHANDAYEAHTGKSAPLPPFSQPLLEVAEKPAVKFEVPAGAIYNVGGPGAALEFLSALEAPPAVQGAEAGAGNS</sequence>
<accession>A0A2K3CY10</accession>
<reference evidence="2 3" key="1">
    <citation type="journal article" date="2007" name="Science">
        <title>The Chlamydomonas genome reveals the evolution of key animal and plant functions.</title>
        <authorList>
            <person name="Merchant S.S."/>
            <person name="Prochnik S.E."/>
            <person name="Vallon O."/>
            <person name="Harris E.H."/>
            <person name="Karpowicz S.J."/>
            <person name="Witman G.B."/>
            <person name="Terry A."/>
            <person name="Salamov A."/>
            <person name="Fritz-Laylin L.K."/>
            <person name="Marechal-Drouard L."/>
            <person name="Marshall W.F."/>
            <person name="Qu L.H."/>
            <person name="Nelson D.R."/>
            <person name="Sanderfoot A.A."/>
            <person name="Spalding M.H."/>
            <person name="Kapitonov V.V."/>
            <person name="Ren Q."/>
            <person name="Ferris P."/>
            <person name="Lindquist E."/>
            <person name="Shapiro H."/>
            <person name="Lucas S.M."/>
            <person name="Grimwood J."/>
            <person name="Schmutz J."/>
            <person name="Cardol P."/>
            <person name="Cerutti H."/>
            <person name="Chanfreau G."/>
            <person name="Chen C.L."/>
            <person name="Cognat V."/>
            <person name="Croft M.T."/>
            <person name="Dent R."/>
            <person name="Dutcher S."/>
            <person name="Fernandez E."/>
            <person name="Fukuzawa H."/>
            <person name="Gonzalez-Ballester D."/>
            <person name="Gonzalez-Halphen D."/>
            <person name="Hallmann A."/>
            <person name="Hanikenne M."/>
            <person name="Hippler M."/>
            <person name="Inwood W."/>
            <person name="Jabbari K."/>
            <person name="Kalanon M."/>
            <person name="Kuras R."/>
            <person name="Lefebvre P.A."/>
            <person name="Lemaire S.D."/>
            <person name="Lobanov A.V."/>
            <person name="Lohr M."/>
            <person name="Manuell A."/>
            <person name="Meier I."/>
            <person name="Mets L."/>
            <person name="Mittag M."/>
            <person name="Mittelmeier T."/>
            <person name="Moroney J.V."/>
            <person name="Moseley J."/>
            <person name="Napoli C."/>
            <person name="Nedelcu A.M."/>
            <person name="Niyogi K."/>
            <person name="Novoselov S.V."/>
            <person name="Paulsen I.T."/>
            <person name="Pazour G."/>
            <person name="Purton S."/>
            <person name="Ral J.P."/>
            <person name="Riano-Pachon D.M."/>
            <person name="Riekhof W."/>
            <person name="Rymarquis L."/>
            <person name="Schroda M."/>
            <person name="Stern D."/>
            <person name="Umen J."/>
            <person name="Willows R."/>
            <person name="Wilson N."/>
            <person name="Zimmer S.L."/>
            <person name="Allmer J."/>
            <person name="Balk J."/>
            <person name="Bisova K."/>
            <person name="Chen C.J."/>
            <person name="Elias M."/>
            <person name="Gendler K."/>
            <person name="Hauser C."/>
            <person name="Lamb M.R."/>
            <person name="Ledford H."/>
            <person name="Long J.C."/>
            <person name="Minagawa J."/>
            <person name="Page M.D."/>
            <person name="Pan J."/>
            <person name="Pootakham W."/>
            <person name="Roje S."/>
            <person name="Rose A."/>
            <person name="Stahlberg E."/>
            <person name="Terauchi A.M."/>
            <person name="Yang P."/>
            <person name="Ball S."/>
            <person name="Bowler C."/>
            <person name="Dieckmann C.L."/>
            <person name="Gladyshev V.N."/>
            <person name="Green P."/>
            <person name="Jorgensen R."/>
            <person name="Mayfield S."/>
            <person name="Mueller-Roeber B."/>
            <person name="Rajamani S."/>
            <person name="Sayre R.T."/>
            <person name="Brokstein P."/>
            <person name="Dubchak I."/>
            <person name="Goodstein D."/>
            <person name="Hornick L."/>
            <person name="Huang Y.W."/>
            <person name="Jhaveri J."/>
            <person name="Luo Y."/>
            <person name="Martinez D."/>
            <person name="Ngau W.C."/>
            <person name="Otillar B."/>
            <person name="Poliakov A."/>
            <person name="Porter A."/>
            <person name="Szajkowski L."/>
            <person name="Werner G."/>
            <person name="Zhou K."/>
            <person name="Grigoriev I.V."/>
            <person name="Rokhsar D.S."/>
            <person name="Grossman A.R."/>
        </authorList>
    </citation>
    <scope>NUCLEOTIDE SEQUENCE [LARGE SCALE GENOMIC DNA]</scope>
    <source>
        <strain evidence="3">CC-503</strain>
    </source>
</reference>
<feature type="compositionally biased region" description="Polar residues" evidence="1">
    <location>
        <begin position="1"/>
        <end position="10"/>
    </location>
</feature>